<accession>A0A7Y7ZAK4</accession>
<comment type="caution">
    <text evidence="1">The sequence shown here is derived from an EMBL/GenBank/DDBJ whole genome shotgun (WGS) entry which is preliminary data.</text>
</comment>
<name>A0A7Y7ZAK4_PSEPU</name>
<sequence length="435" mass="46770">MMSKHSGIPAPVTLRVGIFFDGTGNNQGNAAPLVSTSHGCAGGSYANARSNIALLHALYPFGPVQGQVHFSVYVEGIGTTHGAPDSSFAQATGRGSAGVEARVEQALAEVGRQLRDYRAEHPQVVPGCIEFDLFGFSRGAAAARHLANRLGKDEVGLPAELHGLRAINFMGLFDTVAAIVAPLQGSFDPASDHYGGLRLGLDTLVARQVVQLVAGDERRHNFPLVRSDNDIVVPGVHSNIGGGYRERMREQVLLCKPHSSRVARTTPAECTSAHAAVNGLLTSTFAGLVDPRPTLLSWEVPIEGSRARRDDPEKQVYAAVYREREVSGHLSRVYLSIMRELAVRGGVPFAPLGSDDAHHLPAELLPVSRKLHEFALGQCAQLRLTPQERALLQAKYVHTSAHWNAVKGLDNSALDAFYIDRPGKAGRVLHKNPVD</sequence>
<reference evidence="1 2" key="1">
    <citation type="submission" date="2020-04" db="EMBL/GenBank/DDBJ databases">
        <title>Molecular characterization of pseudomonads from Agaricus bisporus reveal novel blotch 2 pathogens in Western Europe.</title>
        <authorList>
            <person name="Taparia T."/>
            <person name="Krijger M."/>
            <person name="Haynes E."/>
            <person name="Elpinstone J.G."/>
            <person name="Noble R."/>
            <person name="Van Der Wolf J."/>
        </authorList>
    </citation>
    <scope>NUCLEOTIDE SEQUENCE [LARGE SCALE GENOMIC DNA]</scope>
    <source>
        <strain evidence="1 2">P7765</strain>
    </source>
</reference>
<dbReference type="EMBL" id="JACARV010000036">
    <property type="protein sequence ID" value="NWC81382.1"/>
    <property type="molecule type" value="Genomic_DNA"/>
</dbReference>
<protein>
    <submittedName>
        <fullName evidence="1">DUF2235 domain-containing protein</fullName>
    </submittedName>
</protein>
<dbReference type="PANTHER" id="PTHR33840:SF1">
    <property type="entry name" value="TLE1 PHOSPHOLIPASE DOMAIN-CONTAINING PROTEIN"/>
    <property type="match status" value="1"/>
</dbReference>
<proteinExistence type="predicted"/>
<gene>
    <name evidence="1" type="ORF">HX798_13875</name>
</gene>
<dbReference type="PANTHER" id="PTHR33840">
    <property type="match status" value="1"/>
</dbReference>
<evidence type="ECO:0000313" key="2">
    <source>
        <dbReference type="Proteomes" id="UP000542695"/>
    </source>
</evidence>
<evidence type="ECO:0000313" key="1">
    <source>
        <dbReference type="EMBL" id="NWC81382.1"/>
    </source>
</evidence>
<organism evidence="1 2">
    <name type="scientific">Pseudomonas putida</name>
    <name type="common">Arthrobacter siderocapsulatus</name>
    <dbReference type="NCBI Taxonomy" id="303"/>
    <lineage>
        <taxon>Bacteria</taxon>
        <taxon>Pseudomonadati</taxon>
        <taxon>Pseudomonadota</taxon>
        <taxon>Gammaproteobacteria</taxon>
        <taxon>Pseudomonadales</taxon>
        <taxon>Pseudomonadaceae</taxon>
        <taxon>Pseudomonas</taxon>
    </lineage>
</organism>
<dbReference type="AlphaFoldDB" id="A0A7Y7ZAK4"/>
<dbReference type="Proteomes" id="UP000542695">
    <property type="component" value="Unassembled WGS sequence"/>
</dbReference>